<comment type="caution">
    <text evidence="1">The sequence shown here is derived from an EMBL/GenBank/DDBJ whole genome shotgun (WGS) entry which is preliminary data.</text>
</comment>
<proteinExistence type="predicted"/>
<reference evidence="1" key="1">
    <citation type="submission" date="2023-08" db="EMBL/GenBank/DDBJ databases">
        <authorList>
            <person name="Audoor S."/>
            <person name="Bilcke G."/>
        </authorList>
    </citation>
    <scope>NUCLEOTIDE SEQUENCE</scope>
</reference>
<dbReference type="Proteomes" id="UP001295423">
    <property type="component" value="Unassembled WGS sequence"/>
</dbReference>
<evidence type="ECO:0000313" key="2">
    <source>
        <dbReference type="Proteomes" id="UP001295423"/>
    </source>
</evidence>
<dbReference type="EMBL" id="CAKOGP040002030">
    <property type="protein sequence ID" value="CAJ1959917.1"/>
    <property type="molecule type" value="Genomic_DNA"/>
</dbReference>
<gene>
    <name evidence="1" type="ORF">CYCCA115_LOCUS18334</name>
</gene>
<protein>
    <submittedName>
        <fullName evidence="1">Uncharacterized protein</fullName>
    </submittedName>
</protein>
<organism evidence="1 2">
    <name type="scientific">Cylindrotheca closterium</name>
    <dbReference type="NCBI Taxonomy" id="2856"/>
    <lineage>
        <taxon>Eukaryota</taxon>
        <taxon>Sar</taxon>
        <taxon>Stramenopiles</taxon>
        <taxon>Ochrophyta</taxon>
        <taxon>Bacillariophyta</taxon>
        <taxon>Bacillariophyceae</taxon>
        <taxon>Bacillariophycidae</taxon>
        <taxon>Bacillariales</taxon>
        <taxon>Bacillariaceae</taxon>
        <taxon>Cylindrotheca</taxon>
    </lineage>
</organism>
<keyword evidence="2" id="KW-1185">Reference proteome</keyword>
<name>A0AAD2JL67_9STRA</name>
<evidence type="ECO:0000313" key="1">
    <source>
        <dbReference type="EMBL" id="CAJ1959917.1"/>
    </source>
</evidence>
<dbReference type="AlphaFoldDB" id="A0AAD2JL67"/>
<accession>A0AAD2JL67</accession>
<sequence>MNLLGEYVQLLSRVTETPAAQLRQKACLLGILRSTFHLGCSNRNCHDDICIQGDVPWLKSIYEGDDLGEGIVKHLRKLVPHGLCGSTWQVPVLTKFYKGEAMEFVESLVSPEPVTGEEAVNQFVGPTSIERGRPRVCNSHGPQIWMMGKLLEKVGVEQLILSEVFWEY</sequence>